<dbReference type="RefSeq" id="WP_112275525.1">
    <property type="nucleotide sequence ID" value="NZ_SWMS01000014.1"/>
</dbReference>
<dbReference type="InterPro" id="IPR001734">
    <property type="entry name" value="Na/solute_symporter"/>
</dbReference>
<comment type="caution">
    <text evidence="11">The sequence shown here is derived from an EMBL/GenBank/DDBJ whole genome shotgun (WGS) entry which is preliminary data.</text>
</comment>
<name>A0ABY2S048_9PSEU</name>
<evidence type="ECO:0000313" key="11">
    <source>
        <dbReference type="EMBL" id="TKG66966.1"/>
    </source>
</evidence>
<dbReference type="Pfam" id="PF00474">
    <property type="entry name" value="SSF"/>
    <property type="match status" value="2"/>
</dbReference>
<feature type="transmembrane region" description="Helical" evidence="10">
    <location>
        <begin position="481"/>
        <end position="503"/>
    </location>
</feature>
<gene>
    <name evidence="11" type="ORF">FCN18_23940</name>
</gene>
<proteinExistence type="inferred from homology"/>
<feature type="transmembrane region" description="Helical" evidence="10">
    <location>
        <begin position="390"/>
        <end position="414"/>
    </location>
</feature>
<evidence type="ECO:0000256" key="8">
    <source>
        <dbReference type="ARBA" id="ARBA00023136"/>
    </source>
</evidence>
<keyword evidence="7 10" id="KW-1133">Transmembrane helix</keyword>
<organism evidence="11 12">
    <name type="scientific">Prauserella endophytica</name>
    <dbReference type="NCBI Taxonomy" id="1592324"/>
    <lineage>
        <taxon>Bacteria</taxon>
        <taxon>Bacillati</taxon>
        <taxon>Actinomycetota</taxon>
        <taxon>Actinomycetes</taxon>
        <taxon>Pseudonocardiales</taxon>
        <taxon>Pseudonocardiaceae</taxon>
        <taxon>Prauserella</taxon>
        <taxon>Prauserella coralliicola group</taxon>
    </lineage>
</organism>
<feature type="transmembrane region" description="Helical" evidence="10">
    <location>
        <begin position="509"/>
        <end position="536"/>
    </location>
</feature>
<dbReference type="InterPro" id="IPR050277">
    <property type="entry name" value="Sodium:Solute_Symporter"/>
</dbReference>
<dbReference type="CDD" id="cd11480">
    <property type="entry name" value="SLC5sbd_u4"/>
    <property type="match status" value="1"/>
</dbReference>
<dbReference type="InterPro" id="IPR038377">
    <property type="entry name" value="Na/Glc_symporter_sf"/>
</dbReference>
<dbReference type="PROSITE" id="PS50283">
    <property type="entry name" value="NA_SOLUT_SYMP_3"/>
    <property type="match status" value="1"/>
</dbReference>
<feature type="transmembrane region" description="Helical" evidence="10">
    <location>
        <begin position="294"/>
        <end position="313"/>
    </location>
</feature>
<reference evidence="11 12" key="1">
    <citation type="journal article" date="2015" name="Antonie Van Leeuwenhoek">
        <title>Prauserella endophytica sp. nov., an endophytic actinobacterium isolated from Tamarix taklamakanensis.</title>
        <authorList>
            <person name="Liu J.M."/>
            <person name="Habden X."/>
            <person name="Guo L."/>
            <person name="Tuo L."/>
            <person name="Jiang Z.K."/>
            <person name="Liu S.W."/>
            <person name="Liu X.F."/>
            <person name="Chen L."/>
            <person name="Li R.F."/>
            <person name="Zhang Y.Q."/>
            <person name="Sun C.H."/>
        </authorList>
    </citation>
    <scope>NUCLEOTIDE SEQUENCE [LARGE SCALE GENOMIC DNA]</scope>
    <source>
        <strain evidence="11 12">CGMCC 4.7182</strain>
    </source>
</reference>
<feature type="transmembrane region" description="Helical" evidence="10">
    <location>
        <begin position="452"/>
        <end position="474"/>
    </location>
</feature>
<keyword evidence="5 10" id="KW-0812">Transmembrane</keyword>
<protein>
    <submittedName>
        <fullName evidence="11">Cation acetate symporter</fullName>
    </submittedName>
</protein>
<evidence type="ECO:0000256" key="1">
    <source>
        <dbReference type="ARBA" id="ARBA00004651"/>
    </source>
</evidence>
<evidence type="ECO:0000313" key="12">
    <source>
        <dbReference type="Proteomes" id="UP000309992"/>
    </source>
</evidence>
<evidence type="ECO:0000256" key="7">
    <source>
        <dbReference type="ARBA" id="ARBA00022989"/>
    </source>
</evidence>
<comment type="subcellular location">
    <subcellularLocation>
        <location evidence="1">Cell membrane</location>
        <topology evidence="1">Multi-pass membrane protein</topology>
    </subcellularLocation>
</comment>
<dbReference type="Proteomes" id="UP000309992">
    <property type="component" value="Unassembled WGS sequence"/>
</dbReference>
<dbReference type="PANTHER" id="PTHR48086:SF6">
    <property type="entry name" value="CATION_ACETATE SYMPORTER ACTP"/>
    <property type="match status" value="1"/>
</dbReference>
<evidence type="ECO:0000256" key="2">
    <source>
        <dbReference type="ARBA" id="ARBA00006434"/>
    </source>
</evidence>
<dbReference type="EMBL" id="SWMS01000014">
    <property type="protein sequence ID" value="TKG66966.1"/>
    <property type="molecule type" value="Genomic_DNA"/>
</dbReference>
<feature type="transmembrane region" description="Helical" evidence="10">
    <location>
        <begin position="72"/>
        <end position="93"/>
    </location>
</feature>
<feature type="transmembrane region" description="Helical" evidence="10">
    <location>
        <begin position="333"/>
        <end position="353"/>
    </location>
</feature>
<feature type="transmembrane region" description="Helical" evidence="10">
    <location>
        <begin position="180"/>
        <end position="199"/>
    </location>
</feature>
<feature type="transmembrane region" description="Helical" evidence="10">
    <location>
        <begin position="426"/>
        <end position="446"/>
    </location>
</feature>
<evidence type="ECO:0000256" key="6">
    <source>
        <dbReference type="ARBA" id="ARBA00022847"/>
    </source>
</evidence>
<evidence type="ECO:0000256" key="5">
    <source>
        <dbReference type="ARBA" id="ARBA00022692"/>
    </source>
</evidence>
<feature type="transmembrane region" description="Helical" evidence="10">
    <location>
        <begin position="114"/>
        <end position="134"/>
    </location>
</feature>
<comment type="similarity">
    <text evidence="2 9">Belongs to the sodium:solute symporter (SSF) (TC 2.A.21) family.</text>
</comment>
<keyword evidence="8 10" id="KW-0472">Membrane</keyword>
<evidence type="ECO:0000256" key="4">
    <source>
        <dbReference type="ARBA" id="ARBA00022475"/>
    </source>
</evidence>
<keyword evidence="12" id="KW-1185">Reference proteome</keyword>
<feature type="transmembrane region" description="Helical" evidence="10">
    <location>
        <begin position="149"/>
        <end position="168"/>
    </location>
</feature>
<keyword evidence="6" id="KW-0769">Symport</keyword>
<evidence type="ECO:0000256" key="3">
    <source>
        <dbReference type="ARBA" id="ARBA00022448"/>
    </source>
</evidence>
<accession>A0ABY2S048</accession>
<sequence length="591" mass="61738">MIVAFAVAPVVLVTLLIGLRGVAAMRTTSDFLVASRRVSPLLNSAAVSGEYLSAASFLGVAGLVVKDGVGSLWYPVGFTAGYIAMLALVAAPMRRSGALTVPDFAEARLASPSLRRLAAVVVLVIGALYLVPQFRTAGLVLSVVSGTPYWVGVAISGAAVSATLALGGMRAATYVQAFQFVFKLLLFIIPAIWLLVQAGPGVRDEAVHPVEFTRFDHDTEVVFRVGATLDVPEGARVVEPDGGTRPVPPGEWQVPAGSTVVFEDGSPVPQLRGEAAPGAAGWERPLLDLHDEGYPLLGTWAVLIATMLGTMGLPHVIMRFHTSPDGRAARRTAALTVALLSVFYLFPGIYGVLGRVLVPHLYLSGATDSAVVALPAQVDDGSAGTLFTGLLTAGAFAAFLATSLGLLLVVAGAISHDLVPGGLRQLRVAVVGAAVTVVLLALPAARFDAGTLVTWGFTVAASTFCPLLVLGIWWRRLTAPGAIAGVAVGLVATAGAFLLTVSGPPADGWLAILLVQPAPWSVPLAFATMIVVSLFGRPPPWSTAAMLRLHLHEHRTSPFADRSAVARDLGHSSWTARRSSAVRRITRRLVR</sequence>
<dbReference type="Gene3D" id="1.20.1730.10">
    <property type="entry name" value="Sodium/glucose cotransporter"/>
    <property type="match status" value="1"/>
</dbReference>
<dbReference type="PANTHER" id="PTHR48086">
    <property type="entry name" value="SODIUM/PROLINE SYMPORTER-RELATED"/>
    <property type="match status" value="1"/>
</dbReference>
<keyword evidence="4" id="KW-1003">Cell membrane</keyword>
<keyword evidence="3" id="KW-0813">Transport</keyword>
<evidence type="ECO:0000256" key="10">
    <source>
        <dbReference type="SAM" id="Phobius"/>
    </source>
</evidence>
<evidence type="ECO:0000256" key="9">
    <source>
        <dbReference type="RuleBase" id="RU362091"/>
    </source>
</evidence>